<dbReference type="KEGG" id="gat:120809571"/>
<reference evidence="10" key="3">
    <citation type="submission" date="2025-09" db="UniProtKB">
        <authorList>
            <consortium name="Ensembl"/>
        </authorList>
    </citation>
    <scope>IDENTIFICATION</scope>
</reference>
<evidence type="ECO:0000256" key="5">
    <source>
        <dbReference type="ARBA" id="ARBA00023242"/>
    </source>
</evidence>
<dbReference type="InterPro" id="IPR050649">
    <property type="entry name" value="Paired_Homeobox_TFs"/>
</dbReference>
<feature type="domain" description="Homeobox" evidence="9">
    <location>
        <begin position="95"/>
        <end position="155"/>
    </location>
</feature>
<evidence type="ECO:0000259" key="9">
    <source>
        <dbReference type="PROSITE" id="PS50071"/>
    </source>
</evidence>
<dbReference type="GO" id="GO:0000981">
    <property type="term" value="F:DNA-binding transcription factor activity, RNA polymerase II-specific"/>
    <property type="evidence" value="ECO:0007669"/>
    <property type="project" value="InterPro"/>
</dbReference>
<dbReference type="FunFam" id="1.10.10.60:FF:000679">
    <property type="entry name" value="Homeobox protein aristaless"/>
    <property type="match status" value="1"/>
</dbReference>
<evidence type="ECO:0000256" key="3">
    <source>
        <dbReference type="ARBA" id="ARBA00023125"/>
    </source>
</evidence>
<dbReference type="InterPro" id="IPR017970">
    <property type="entry name" value="Homeobox_CS"/>
</dbReference>
<comment type="subcellular location">
    <subcellularLocation>
        <location evidence="2 6 7">Nucleus</location>
    </subcellularLocation>
</comment>
<evidence type="ECO:0000256" key="2">
    <source>
        <dbReference type="ARBA" id="ARBA00004123"/>
    </source>
</evidence>
<keyword evidence="3 6" id="KW-0238">DNA-binding</keyword>
<dbReference type="Ensembl" id="ENSGACT00000041869.1">
    <property type="protein sequence ID" value="ENSGACP00000066152.1"/>
    <property type="gene ID" value="ENSGACG00000031004.1"/>
</dbReference>
<dbReference type="AlphaFoldDB" id="A0AAQ4RTC0"/>
<evidence type="ECO:0000256" key="6">
    <source>
        <dbReference type="PROSITE-ProRule" id="PRU00108"/>
    </source>
</evidence>
<evidence type="ECO:0000256" key="1">
    <source>
        <dbReference type="ARBA" id="ARBA00003263"/>
    </source>
</evidence>
<evidence type="ECO:0000313" key="10">
    <source>
        <dbReference type="Ensembl" id="ENSGACP00000066152.1"/>
    </source>
</evidence>
<proteinExistence type="predicted"/>
<dbReference type="GeneTree" id="ENSGT00940000165209"/>
<dbReference type="PROSITE" id="PS00027">
    <property type="entry name" value="HOMEOBOX_1"/>
    <property type="match status" value="1"/>
</dbReference>
<dbReference type="InterPro" id="IPR001356">
    <property type="entry name" value="HD"/>
</dbReference>
<feature type="DNA-binding region" description="Homeobox" evidence="6">
    <location>
        <begin position="97"/>
        <end position="156"/>
    </location>
</feature>
<dbReference type="PROSITE" id="PS50071">
    <property type="entry name" value="HOMEOBOX_2"/>
    <property type="match status" value="1"/>
</dbReference>
<dbReference type="Proteomes" id="UP000007635">
    <property type="component" value="Chromosome XIX"/>
</dbReference>
<feature type="compositionally biased region" description="Basic and acidic residues" evidence="8">
    <location>
        <begin position="9"/>
        <end position="31"/>
    </location>
</feature>
<accession>A0AAQ4RTC0</accession>
<dbReference type="GO" id="GO:0005634">
    <property type="term" value="C:nucleus"/>
    <property type="evidence" value="ECO:0007669"/>
    <property type="project" value="UniProtKB-SubCell"/>
</dbReference>
<dbReference type="SUPFAM" id="SSF46689">
    <property type="entry name" value="Homeodomain-like"/>
    <property type="match status" value="1"/>
</dbReference>
<dbReference type="PANTHER" id="PTHR24329">
    <property type="entry name" value="HOMEOBOX PROTEIN ARISTALESS"/>
    <property type="match status" value="1"/>
</dbReference>
<evidence type="ECO:0000256" key="7">
    <source>
        <dbReference type="RuleBase" id="RU000682"/>
    </source>
</evidence>
<evidence type="ECO:0000256" key="8">
    <source>
        <dbReference type="SAM" id="MobiDB-lite"/>
    </source>
</evidence>
<dbReference type="GeneID" id="120809571"/>
<name>A0AAQ4RTC0_GASAC</name>
<dbReference type="PANTHER" id="PTHR24329:SF340">
    <property type="entry name" value="ARISTALESS RELATED HOMEOBOX"/>
    <property type="match status" value="1"/>
</dbReference>
<dbReference type="Pfam" id="PF00046">
    <property type="entry name" value="Homeodomain"/>
    <property type="match status" value="1"/>
</dbReference>
<dbReference type="CDD" id="cd00086">
    <property type="entry name" value="homeodomain"/>
    <property type="match status" value="1"/>
</dbReference>
<protein>
    <recommendedName>
        <fullName evidence="9">Homeobox domain-containing protein</fullName>
    </recommendedName>
</protein>
<dbReference type="Gene3D" id="1.10.10.60">
    <property type="entry name" value="Homeodomain-like"/>
    <property type="match status" value="1"/>
</dbReference>
<dbReference type="RefSeq" id="XP_040019406.1">
    <property type="nucleotide sequence ID" value="XM_040163472.1"/>
</dbReference>
<evidence type="ECO:0000313" key="11">
    <source>
        <dbReference type="Proteomes" id="UP000007635"/>
    </source>
</evidence>
<dbReference type="SMART" id="SM00389">
    <property type="entry name" value="HOX"/>
    <property type="match status" value="1"/>
</dbReference>
<sequence length="236" mass="27399">MAGDTLLDMGDRGDGEKESRADLEVESQPHKRLSHSIEEILRRPTYVGKGERVHRDWSVITENTRRSNQLTRAETAQITQLEEPPNGTTGSLCQRKKRQTRVTFTPFQVQELEKVFQHTHYPEVSSRDQLASRLHLSEGRIQIWFQNRRAKWRKAETLKDVELMSRQHMQPAGRHLLYHELLQKAELQAACWRPCCAPRPLRSRPFLAAMAMAGVLTNTHSPDHRTLYLHPPETDR</sequence>
<reference evidence="10 11" key="1">
    <citation type="journal article" date="2021" name="G3 (Bethesda)">
        <title>Improved contiguity of the threespine stickleback genome using long-read sequencing.</title>
        <authorList>
            <person name="Nath S."/>
            <person name="Shaw D.E."/>
            <person name="White M.A."/>
        </authorList>
    </citation>
    <scope>NUCLEOTIDE SEQUENCE [LARGE SCALE GENOMIC DNA]</scope>
    <source>
        <strain evidence="10 11">Lake Benthic</strain>
    </source>
</reference>
<dbReference type="InterPro" id="IPR009057">
    <property type="entry name" value="Homeodomain-like_sf"/>
</dbReference>
<evidence type="ECO:0000256" key="4">
    <source>
        <dbReference type="ARBA" id="ARBA00023155"/>
    </source>
</evidence>
<dbReference type="GO" id="GO:0000977">
    <property type="term" value="F:RNA polymerase II transcription regulatory region sequence-specific DNA binding"/>
    <property type="evidence" value="ECO:0007669"/>
    <property type="project" value="TreeGrafter"/>
</dbReference>
<keyword evidence="4 6" id="KW-0371">Homeobox</keyword>
<keyword evidence="5 6" id="KW-0539">Nucleus</keyword>
<reference evidence="10" key="2">
    <citation type="submission" date="2025-08" db="UniProtKB">
        <authorList>
            <consortium name="Ensembl"/>
        </authorList>
    </citation>
    <scope>IDENTIFICATION</scope>
</reference>
<feature type="region of interest" description="Disordered" evidence="8">
    <location>
        <begin position="1"/>
        <end position="31"/>
    </location>
</feature>
<keyword evidence="11" id="KW-1185">Reference proteome</keyword>
<comment type="function">
    <text evidence="1">Sequence-specific transcription factor which is part of a developmental regulatory system that provides cells with specific positional identities on the anterior-posterior axis.</text>
</comment>
<organism evidence="10 11">
    <name type="scientific">Gasterosteus aculeatus aculeatus</name>
    <name type="common">three-spined stickleback</name>
    <dbReference type="NCBI Taxonomy" id="481459"/>
    <lineage>
        <taxon>Eukaryota</taxon>
        <taxon>Metazoa</taxon>
        <taxon>Chordata</taxon>
        <taxon>Craniata</taxon>
        <taxon>Vertebrata</taxon>
        <taxon>Euteleostomi</taxon>
        <taxon>Actinopterygii</taxon>
        <taxon>Neopterygii</taxon>
        <taxon>Teleostei</taxon>
        <taxon>Neoteleostei</taxon>
        <taxon>Acanthomorphata</taxon>
        <taxon>Eupercaria</taxon>
        <taxon>Perciformes</taxon>
        <taxon>Cottioidei</taxon>
        <taxon>Gasterosteales</taxon>
        <taxon>Gasterosteidae</taxon>
        <taxon>Gasterosteus</taxon>
    </lineage>
</organism>